<protein>
    <submittedName>
        <fullName evidence="2">Uncharacterized protein</fullName>
    </submittedName>
</protein>
<organism evidence="2 3">
    <name type="scientific">Mucilaginibacter lappiensis</name>
    <dbReference type="NCBI Taxonomy" id="354630"/>
    <lineage>
        <taxon>Bacteria</taxon>
        <taxon>Pseudomonadati</taxon>
        <taxon>Bacteroidota</taxon>
        <taxon>Sphingobacteriia</taxon>
        <taxon>Sphingobacteriales</taxon>
        <taxon>Sphingobacteriaceae</taxon>
        <taxon>Mucilaginibacter</taxon>
    </lineage>
</organism>
<evidence type="ECO:0000256" key="1">
    <source>
        <dbReference type="SAM" id="SignalP"/>
    </source>
</evidence>
<reference evidence="2 3" key="1">
    <citation type="submission" date="2020-08" db="EMBL/GenBank/DDBJ databases">
        <title>Genomic Encyclopedia of Type Strains, Phase IV (KMG-V): Genome sequencing to study the core and pangenomes of soil and plant-associated prokaryotes.</title>
        <authorList>
            <person name="Whitman W."/>
        </authorList>
    </citation>
    <scope>NUCLEOTIDE SEQUENCE [LARGE SCALE GENOMIC DNA]</scope>
    <source>
        <strain evidence="2 3">MP601</strain>
    </source>
</reference>
<evidence type="ECO:0000313" key="2">
    <source>
        <dbReference type="EMBL" id="MBB6129491.1"/>
    </source>
</evidence>
<dbReference type="EMBL" id="JACHCA010000009">
    <property type="protein sequence ID" value="MBB6129491.1"/>
    <property type="molecule type" value="Genomic_DNA"/>
</dbReference>
<feature type="signal peptide" evidence="1">
    <location>
        <begin position="1"/>
        <end position="34"/>
    </location>
</feature>
<dbReference type="AlphaFoldDB" id="A0A841JNK8"/>
<gene>
    <name evidence="2" type="ORF">HDF22_003617</name>
</gene>
<comment type="caution">
    <text evidence="2">The sequence shown here is derived from an EMBL/GenBank/DDBJ whole genome shotgun (WGS) entry which is preliminary data.</text>
</comment>
<sequence>MKYNIQNSKKSRYKYLFVLPIVLALCLNVSLAKAQQSKVKEHKEVNPEPIKLTTAQLAAVAGKYQYMDSYVTITPADGGIILKPLQGQRTDISFYPTDLHEFYTSHFGRPY</sequence>
<proteinExistence type="predicted"/>
<feature type="chain" id="PRO_5032749542" evidence="1">
    <location>
        <begin position="35"/>
        <end position="111"/>
    </location>
</feature>
<evidence type="ECO:0000313" key="3">
    <source>
        <dbReference type="Proteomes" id="UP000548326"/>
    </source>
</evidence>
<keyword evidence="1" id="KW-0732">Signal</keyword>
<dbReference type="RefSeq" id="WP_183588569.1">
    <property type="nucleotide sequence ID" value="NZ_JACHCA010000009.1"/>
</dbReference>
<name>A0A841JNK8_9SPHI</name>
<accession>A0A841JNK8</accession>
<dbReference type="Proteomes" id="UP000548326">
    <property type="component" value="Unassembled WGS sequence"/>
</dbReference>